<sequence length="56" mass="6250">MFEGSKRSSELREAADRFAEGTLKPIVDQVYAFEDAHKAYERSMSGRAKGKVVISV</sequence>
<dbReference type="Proteomes" id="UP000193467">
    <property type="component" value="Unassembled WGS sequence"/>
</dbReference>
<evidence type="ECO:0000313" key="2">
    <source>
        <dbReference type="Proteomes" id="UP000193467"/>
    </source>
</evidence>
<dbReference type="Gene3D" id="3.40.50.720">
    <property type="entry name" value="NAD(P)-binding Rossmann-like Domain"/>
    <property type="match status" value="1"/>
</dbReference>
<dbReference type="EMBL" id="MCGR01000001">
    <property type="protein sequence ID" value="ORY92875.1"/>
    <property type="molecule type" value="Genomic_DNA"/>
</dbReference>
<name>A0A1Y2G4L0_9BASI</name>
<evidence type="ECO:0000313" key="1">
    <source>
        <dbReference type="EMBL" id="ORY92875.1"/>
    </source>
</evidence>
<dbReference type="InParanoid" id="A0A1Y2G4L0"/>
<keyword evidence="2" id="KW-1185">Reference proteome</keyword>
<reference evidence="1 2" key="1">
    <citation type="submission" date="2016-07" db="EMBL/GenBank/DDBJ databases">
        <title>Pervasive Adenine N6-methylation of Active Genes in Fungi.</title>
        <authorList>
            <consortium name="DOE Joint Genome Institute"/>
            <person name="Mondo S.J."/>
            <person name="Dannebaum R.O."/>
            <person name="Kuo R.C."/>
            <person name="Labutti K."/>
            <person name="Haridas S."/>
            <person name="Kuo A."/>
            <person name="Salamov A."/>
            <person name="Ahrendt S.R."/>
            <person name="Lipzen A."/>
            <person name="Sullivan W."/>
            <person name="Andreopoulos W.B."/>
            <person name="Clum A."/>
            <person name="Lindquist E."/>
            <person name="Daum C."/>
            <person name="Ramamoorthy G.K."/>
            <person name="Gryganskyi A."/>
            <person name="Culley D."/>
            <person name="Magnuson J.K."/>
            <person name="James T.Y."/>
            <person name="O'Malley M.A."/>
            <person name="Stajich J.E."/>
            <person name="Spatafora J.W."/>
            <person name="Visel A."/>
            <person name="Grigoriev I.V."/>
        </authorList>
    </citation>
    <scope>NUCLEOTIDE SEQUENCE [LARGE SCALE GENOMIC DNA]</scope>
    <source>
        <strain evidence="1 2">62-1032</strain>
    </source>
</reference>
<dbReference type="Gene3D" id="3.90.180.10">
    <property type="entry name" value="Medium-chain alcohol dehydrogenases, catalytic domain"/>
    <property type="match status" value="1"/>
</dbReference>
<dbReference type="AlphaFoldDB" id="A0A1Y2G4L0"/>
<comment type="caution">
    <text evidence="1">The sequence shown here is derived from an EMBL/GenBank/DDBJ whole genome shotgun (WGS) entry which is preliminary data.</text>
</comment>
<accession>A0A1Y2G4L0</accession>
<dbReference type="STRING" id="106004.A0A1Y2G4L0"/>
<proteinExistence type="predicted"/>
<dbReference type="Pfam" id="PF13602">
    <property type="entry name" value="ADH_zinc_N_2"/>
    <property type="match status" value="1"/>
</dbReference>
<feature type="non-terminal residue" evidence="1">
    <location>
        <position position="56"/>
    </location>
</feature>
<gene>
    <name evidence="1" type="ORF">BCR35DRAFT_298461</name>
</gene>
<organism evidence="1 2">
    <name type="scientific">Leucosporidium creatinivorum</name>
    <dbReference type="NCBI Taxonomy" id="106004"/>
    <lineage>
        <taxon>Eukaryota</taxon>
        <taxon>Fungi</taxon>
        <taxon>Dikarya</taxon>
        <taxon>Basidiomycota</taxon>
        <taxon>Pucciniomycotina</taxon>
        <taxon>Microbotryomycetes</taxon>
        <taxon>Leucosporidiales</taxon>
        <taxon>Leucosporidium</taxon>
    </lineage>
</organism>
<dbReference type="OrthoDB" id="3509362at2759"/>
<protein>
    <submittedName>
        <fullName evidence="1">Alcohol dehydrogenase</fullName>
    </submittedName>
</protein>